<accession>A0A6N2MU33</accession>
<organism evidence="1">
    <name type="scientific">Salix viminalis</name>
    <name type="common">Common osier</name>
    <name type="synonym">Basket willow</name>
    <dbReference type="NCBI Taxonomy" id="40686"/>
    <lineage>
        <taxon>Eukaryota</taxon>
        <taxon>Viridiplantae</taxon>
        <taxon>Streptophyta</taxon>
        <taxon>Embryophyta</taxon>
        <taxon>Tracheophyta</taxon>
        <taxon>Spermatophyta</taxon>
        <taxon>Magnoliopsida</taxon>
        <taxon>eudicotyledons</taxon>
        <taxon>Gunneridae</taxon>
        <taxon>Pentapetalae</taxon>
        <taxon>rosids</taxon>
        <taxon>fabids</taxon>
        <taxon>Malpighiales</taxon>
        <taxon>Salicaceae</taxon>
        <taxon>Saliceae</taxon>
        <taxon>Salix</taxon>
    </lineage>
</organism>
<protein>
    <submittedName>
        <fullName evidence="1">Uncharacterized protein</fullName>
    </submittedName>
</protein>
<evidence type="ECO:0000313" key="1">
    <source>
        <dbReference type="EMBL" id="VFU57888.1"/>
    </source>
</evidence>
<dbReference type="EMBL" id="CAADRP010001963">
    <property type="protein sequence ID" value="VFU57888.1"/>
    <property type="molecule type" value="Genomic_DNA"/>
</dbReference>
<proteinExistence type="predicted"/>
<name>A0A6N2MU33_SALVM</name>
<reference evidence="1" key="1">
    <citation type="submission" date="2019-03" db="EMBL/GenBank/DDBJ databases">
        <authorList>
            <person name="Mank J."/>
            <person name="Almeida P."/>
        </authorList>
    </citation>
    <scope>NUCLEOTIDE SEQUENCE</scope>
    <source>
        <strain evidence="1">78183</strain>
    </source>
</reference>
<gene>
    <name evidence="1" type="ORF">SVIM_LOCUS419655</name>
</gene>
<sequence>MAGILLSGADIAYNGNPLDDLSPPAFLDKFMEKKPEQTASHGDGNFNCLGFGWRRKLPDKHS</sequence>
<dbReference type="AlphaFoldDB" id="A0A6N2MU33"/>